<keyword evidence="2" id="KW-1185">Reference proteome</keyword>
<evidence type="ECO:0000313" key="2">
    <source>
        <dbReference type="Proteomes" id="UP000296049"/>
    </source>
</evidence>
<name>R0LG40_ANAPL</name>
<organism evidence="1 2">
    <name type="scientific">Anas platyrhynchos</name>
    <name type="common">Mallard</name>
    <name type="synonym">Anas boschas</name>
    <dbReference type="NCBI Taxonomy" id="8839"/>
    <lineage>
        <taxon>Eukaryota</taxon>
        <taxon>Metazoa</taxon>
        <taxon>Chordata</taxon>
        <taxon>Craniata</taxon>
        <taxon>Vertebrata</taxon>
        <taxon>Euteleostomi</taxon>
        <taxon>Archelosauria</taxon>
        <taxon>Archosauria</taxon>
        <taxon>Dinosauria</taxon>
        <taxon>Saurischia</taxon>
        <taxon>Theropoda</taxon>
        <taxon>Coelurosauria</taxon>
        <taxon>Aves</taxon>
        <taxon>Neognathae</taxon>
        <taxon>Galloanserae</taxon>
        <taxon>Anseriformes</taxon>
        <taxon>Anatidae</taxon>
        <taxon>Anatinae</taxon>
        <taxon>Anas</taxon>
    </lineage>
</organism>
<proteinExistence type="predicted"/>
<accession>R0LG40</accession>
<evidence type="ECO:0000313" key="1">
    <source>
        <dbReference type="EMBL" id="EOB04619.1"/>
    </source>
</evidence>
<protein>
    <submittedName>
        <fullName evidence="1">Uncharacterized protein</fullName>
    </submittedName>
</protein>
<dbReference type="AlphaFoldDB" id="R0LG40"/>
<dbReference type="Proteomes" id="UP000296049">
    <property type="component" value="Unassembled WGS sequence"/>
</dbReference>
<gene>
    <name evidence="1" type="ORF">Anapl_02767</name>
</gene>
<dbReference type="EMBL" id="KB742773">
    <property type="protein sequence ID" value="EOB04619.1"/>
    <property type="molecule type" value="Genomic_DNA"/>
</dbReference>
<sequence>MVSMRHEHSISILRAVGICNGMKLWGVFSLSSCPDAGSSLNVLDNIALISLEGQNIHAYLKQTPHSIQNPIQESLIHTLLLWKTVISLKRSVSSVQLPMRAALSADLHSPTAAGTTKHVEAAGLAVNVGGAGAAA</sequence>
<reference evidence="2" key="1">
    <citation type="journal article" date="2013" name="Nat. Genet.">
        <title>The duck genome and transcriptome provide insight into an avian influenza virus reservoir species.</title>
        <authorList>
            <person name="Huang Y."/>
            <person name="Li Y."/>
            <person name="Burt D.W."/>
            <person name="Chen H."/>
            <person name="Zhang Y."/>
            <person name="Qian W."/>
            <person name="Kim H."/>
            <person name="Gan S."/>
            <person name="Zhao Y."/>
            <person name="Li J."/>
            <person name="Yi K."/>
            <person name="Feng H."/>
            <person name="Zhu P."/>
            <person name="Li B."/>
            <person name="Liu Q."/>
            <person name="Fairley S."/>
            <person name="Magor K.E."/>
            <person name="Du Z."/>
            <person name="Hu X."/>
            <person name="Goodman L."/>
            <person name="Tafer H."/>
            <person name="Vignal A."/>
            <person name="Lee T."/>
            <person name="Kim K.W."/>
            <person name="Sheng Z."/>
            <person name="An Y."/>
            <person name="Searle S."/>
            <person name="Herrero J."/>
            <person name="Groenen M.A."/>
            <person name="Crooijmans R.P."/>
            <person name="Faraut T."/>
            <person name="Cai Q."/>
            <person name="Webster R.G."/>
            <person name="Aldridge J.R."/>
            <person name="Warren W.C."/>
            <person name="Bartschat S."/>
            <person name="Kehr S."/>
            <person name="Marz M."/>
            <person name="Stadler P.F."/>
            <person name="Smith J."/>
            <person name="Kraus R.H."/>
            <person name="Zhao Y."/>
            <person name="Ren L."/>
            <person name="Fei J."/>
            <person name="Morisson M."/>
            <person name="Kaiser P."/>
            <person name="Griffin D.K."/>
            <person name="Rao M."/>
            <person name="Pitel F."/>
            <person name="Wang J."/>
            <person name="Li N."/>
        </authorList>
    </citation>
    <scope>NUCLEOTIDE SEQUENCE [LARGE SCALE GENOMIC DNA]</scope>
</reference>